<feature type="domain" description="Glucose dehydrogenase C-terminal" evidence="6">
    <location>
        <begin position="144"/>
        <end position="309"/>
    </location>
</feature>
<keyword evidence="4" id="KW-0560">Oxidoreductase</keyword>
<dbReference type="AlphaFoldDB" id="A0A7Y6IC62"/>
<dbReference type="EMBL" id="JABWGN010000011">
    <property type="protein sequence ID" value="NUW35534.1"/>
    <property type="molecule type" value="Genomic_DNA"/>
</dbReference>
<evidence type="ECO:0000256" key="1">
    <source>
        <dbReference type="ARBA" id="ARBA00001947"/>
    </source>
</evidence>
<dbReference type="InterPro" id="IPR011032">
    <property type="entry name" value="GroES-like_sf"/>
</dbReference>
<dbReference type="RefSeq" id="WP_175592947.1">
    <property type="nucleotide sequence ID" value="NZ_JABWGN010000011.1"/>
</dbReference>
<dbReference type="SUPFAM" id="SSF51735">
    <property type="entry name" value="NAD(P)-binding Rossmann-fold domains"/>
    <property type="match status" value="1"/>
</dbReference>
<evidence type="ECO:0000256" key="3">
    <source>
        <dbReference type="ARBA" id="ARBA00022833"/>
    </source>
</evidence>
<evidence type="ECO:0000259" key="5">
    <source>
        <dbReference type="Pfam" id="PF08240"/>
    </source>
</evidence>
<dbReference type="InterPro" id="IPR050129">
    <property type="entry name" value="Zn_alcohol_dh"/>
</dbReference>
<reference evidence="7 8" key="1">
    <citation type="submission" date="2020-06" db="EMBL/GenBank/DDBJ databases">
        <title>Nonomuraea sp. SMC257, a novel actinomycete isolated from soil.</title>
        <authorList>
            <person name="Chanama M."/>
        </authorList>
    </citation>
    <scope>NUCLEOTIDE SEQUENCE [LARGE SCALE GENOMIC DNA]</scope>
    <source>
        <strain evidence="7 8">SMC257</strain>
    </source>
</reference>
<comment type="caution">
    <text evidence="7">The sequence shown here is derived from an EMBL/GenBank/DDBJ whole genome shotgun (WGS) entry which is preliminary data.</text>
</comment>
<dbReference type="Proteomes" id="UP000586042">
    <property type="component" value="Unassembled WGS sequence"/>
</dbReference>
<accession>A0A7Y6IC62</accession>
<evidence type="ECO:0000313" key="8">
    <source>
        <dbReference type="Proteomes" id="UP000586042"/>
    </source>
</evidence>
<dbReference type="GO" id="GO:0016491">
    <property type="term" value="F:oxidoreductase activity"/>
    <property type="evidence" value="ECO:0007669"/>
    <property type="project" value="UniProtKB-KW"/>
</dbReference>
<evidence type="ECO:0000256" key="2">
    <source>
        <dbReference type="ARBA" id="ARBA00022723"/>
    </source>
</evidence>
<dbReference type="InterPro" id="IPR031640">
    <property type="entry name" value="Glu_dehyd_C"/>
</dbReference>
<keyword evidence="8" id="KW-1185">Reference proteome</keyword>
<name>A0A7Y6IC62_9ACTN</name>
<dbReference type="InterPro" id="IPR036291">
    <property type="entry name" value="NAD(P)-bd_dom_sf"/>
</dbReference>
<dbReference type="Gene3D" id="3.40.50.720">
    <property type="entry name" value="NAD(P)-binding Rossmann-like Domain"/>
    <property type="match status" value="1"/>
</dbReference>
<protein>
    <submittedName>
        <fullName evidence="7">Alcohol dehydrogenase catalytic domain-containing protein</fullName>
    </submittedName>
</protein>
<evidence type="ECO:0000259" key="6">
    <source>
        <dbReference type="Pfam" id="PF16912"/>
    </source>
</evidence>
<organism evidence="7 8">
    <name type="scientific">Nonomuraea montanisoli</name>
    <dbReference type="NCBI Taxonomy" id="2741721"/>
    <lineage>
        <taxon>Bacteria</taxon>
        <taxon>Bacillati</taxon>
        <taxon>Actinomycetota</taxon>
        <taxon>Actinomycetes</taxon>
        <taxon>Streptosporangiales</taxon>
        <taxon>Streptosporangiaceae</taxon>
        <taxon>Nonomuraea</taxon>
    </lineage>
</organism>
<keyword evidence="2" id="KW-0479">Metal-binding</keyword>
<evidence type="ECO:0000256" key="4">
    <source>
        <dbReference type="ARBA" id="ARBA00023002"/>
    </source>
</evidence>
<comment type="cofactor">
    <cofactor evidence="1">
        <name>Zn(2+)</name>
        <dbReference type="ChEBI" id="CHEBI:29105"/>
    </cofactor>
</comment>
<proteinExistence type="predicted"/>
<sequence length="312" mass="32375">MLAVRNTDEGIQVQDVAGPEGSGVRLDVASAGICGTDVTFVASGLQGFTYGHEFAGTTADGAAFVVEPSIYCGRCPECTAGNTQRCADPAHGTLGIFRDGGMTESVVVPEYTLLPLPAALPVRDACLVEPAAVAWHGVGKAEPRPGERVVVVGGGSIALLAAAVARHLGFDVDVEARYEHQRAAAERLGAGRPKGDYDVVIDAAGSPSGLARCAELAAVGGRVVVLGVYDDTIGIPATHSLIKELTYVNAMAYGRPDGVREFGQAADMLAARPEIAETVITHRFPLKDAAEAFRVARDRSAGAIKVVLEPSR</sequence>
<feature type="domain" description="Alcohol dehydrogenase-like N-terminal" evidence="5">
    <location>
        <begin position="24"/>
        <end position="117"/>
    </location>
</feature>
<evidence type="ECO:0000313" key="7">
    <source>
        <dbReference type="EMBL" id="NUW35534.1"/>
    </source>
</evidence>
<gene>
    <name evidence="7" type="ORF">HTZ77_29485</name>
</gene>
<dbReference type="Pfam" id="PF16912">
    <property type="entry name" value="Glu_dehyd_C"/>
    <property type="match status" value="1"/>
</dbReference>
<dbReference type="Pfam" id="PF08240">
    <property type="entry name" value="ADH_N"/>
    <property type="match status" value="1"/>
</dbReference>
<dbReference type="PANTHER" id="PTHR43401:SF2">
    <property type="entry name" value="L-THREONINE 3-DEHYDROGENASE"/>
    <property type="match status" value="1"/>
</dbReference>
<keyword evidence="3" id="KW-0862">Zinc</keyword>
<dbReference type="GO" id="GO:0046872">
    <property type="term" value="F:metal ion binding"/>
    <property type="evidence" value="ECO:0007669"/>
    <property type="project" value="UniProtKB-KW"/>
</dbReference>
<dbReference type="SUPFAM" id="SSF50129">
    <property type="entry name" value="GroES-like"/>
    <property type="match status" value="1"/>
</dbReference>
<dbReference type="InterPro" id="IPR013154">
    <property type="entry name" value="ADH-like_N"/>
</dbReference>
<dbReference type="Gene3D" id="3.90.180.10">
    <property type="entry name" value="Medium-chain alcohol dehydrogenases, catalytic domain"/>
    <property type="match status" value="1"/>
</dbReference>
<dbReference type="PANTHER" id="PTHR43401">
    <property type="entry name" value="L-THREONINE 3-DEHYDROGENASE"/>
    <property type="match status" value="1"/>
</dbReference>